<evidence type="ECO:0000256" key="1">
    <source>
        <dbReference type="SAM" id="MobiDB-lite"/>
    </source>
</evidence>
<protein>
    <recommendedName>
        <fullName evidence="2">Chitin-binding type-4 domain-containing protein</fullName>
    </recommendedName>
</protein>
<proteinExistence type="predicted"/>
<feature type="compositionally biased region" description="Pro residues" evidence="1">
    <location>
        <begin position="182"/>
        <end position="219"/>
    </location>
</feature>
<gene>
    <name evidence="3" type="ORF">PoB_005565200</name>
</gene>
<evidence type="ECO:0000259" key="2">
    <source>
        <dbReference type="Pfam" id="PF03067"/>
    </source>
</evidence>
<accession>A0AAV4CD76</accession>
<dbReference type="EMBL" id="BLXT01006120">
    <property type="protein sequence ID" value="GFO29147.1"/>
    <property type="molecule type" value="Genomic_DNA"/>
</dbReference>
<comment type="caution">
    <text evidence="3">The sequence shown here is derived from an EMBL/GenBank/DDBJ whole genome shotgun (WGS) entry which is preliminary data.</text>
</comment>
<dbReference type="PRINTS" id="PR01217">
    <property type="entry name" value="PRICHEXTENSN"/>
</dbReference>
<keyword evidence="4" id="KW-1185">Reference proteome</keyword>
<name>A0AAV4CD76_9GAST</name>
<organism evidence="3 4">
    <name type="scientific">Plakobranchus ocellatus</name>
    <dbReference type="NCBI Taxonomy" id="259542"/>
    <lineage>
        <taxon>Eukaryota</taxon>
        <taxon>Metazoa</taxon>
        <taxon>Spiralia</taxon>
        <taxon>Lophotrochozoa</taxon>
        <taxon>Mollusca</taxon>
        <taxon>Gastropoda</taxon>
        <taxon>Heterobranchia</taxon>
        <taxon>Euthyneura</taxon>
        <taxon>Panpulmonata</taxon>
        <taxon>Sacoglossa</taxon>
        <taxon>Placobranchoidea</taxon>
        <taxon>Plakobranchidae</taxon>
        <taxon>Plakobranchus</taxon>
    </lineage>
</organism>
<evidence type="ECO:0000313" key="4">
    <source>
        <dbReference type="Proteomes" id="UP000735302"/>
    </source>
</evidence>
<feature type="domain" description="Chitin-binding type-4" evidence="2">
    <location>
        <begin position="4"/>
        <end position="155"/>
    </location>
</feature>
<dbReference type="Pfam" id="PF03067">
    <property type="entry name" value="LPMO_10"/>
    <property type="match status" value="1"/>
</dbReference>
<feature type="region of interest" description="Disordered" evidence="1">
    <location>
        <begin position="160"/>
        <end position="232"/>
    </location>
</feature>
<dbReference type="Proteomes" id="UP000735302">
    <property type="component" value="Unassembled WGS sequence"/>
</dbReference>
<dbReference type="AlphaFoldDB" id="A0AAV4CD76"/>
<reference evidence="3 4" key="1">
    <citation type="journal article" date="2021" name="Elife">
        <title>Chloroplast acquisition without the gene transfer in kleptoplastic sea slugs, Plakobranchus ocellatus.</title>
        <authorList>
            <person name="Maeda T."/>
            <person name="Takahashi S."/>
            <person name="Yoshida T."/>
            <person name="Shimamura S."/>
            <person name="Takaki Y."/>
            <person name="Nagai Y."/>
            <person name="Toyoda A."/>
            <person name="Suzuki Y."/>
            <person name="Arimoto A."/>
            <person name="Ishii H."/>
            <person name="Satoh N."/>
            <person name="Nishiyama T."/>
            <person name="Hasebe M."/>
            <person name="Maruyama T."/>
            <person name="Minagawa J."/>
            <person name="Obokata J."/>
            <person name="Shigenobu S."/>
        </authorList>
    </citation>
    <scope>NUCLEOTIDE SEQUENCE [LARGE SCALE GENOMIC DNA]</scope>
</reference>
<sequence>MQWTNNGGRCGICGDPWSGPRDYERPDGRMVQHNITTQTYLENESIQVTIQLTQNHKGWFEFRLCDVSTSGGVEADQQCLDRNLLADDRGNTRFDSPPDQTGIFEYFLVLPRGLVCSRCVLQWKWKCGNNWGCDDSSCGVGKGESQEEFYACSDIKIESRSGSSPVEPPTNVNPRPNNEQPRPIPPQPRPAPSQPGPAPSQPRPAPSQPRPAPSPPNPPNTSGGRSGIPEGYSTYSEYLQNIFATSLDQALKFTNKVKSPEPKAPKPQHTTSTTEQFDRQYLQDVIGYPAPAQRQTGHRGNTQWQGGLPSWMHRNSGYKDAIDRLCAACIVDCRFSVCAMKCPRQC</sequence>
<dbReference type="InterPro" id="IPR004302">
    <property type="entry name" value="Cellulose/chitin-bd_N"/>
</dbReference>
<evidence type="ECO:0000313" key="3">
    <source>
        <dbReference type="EMBL" id="GFO29147.1"/>
    </source>
</evidence>